<feature type="region of interest" description="Disordered" evidence="1">
    <location>
        <begin position="269"/>
        <end position="350"/>
    </location>
</feature>
<feature type="region of interest" description="Disordered" evidence="1">
    <location>
        <begin position="579"/>
        <end position="606"/>
    </location>
</feature>
<dbReference type="OrthoDB" id="3269047at2759"/>
<feature type="compositionally biased region" description="Polar residues" evidence="1">
    <location>
        <begin position="291"/>
        <end position="302"/>
    </location>
</feature>
<feature type="compositionally biased region" description="Polar residues" evidence="1">
    <location>
        <begin position="504"/>
        <end position="529"/>
    </location>
</feature>
<feature type="compositionally biased region" description="Low complexity" evidence="1">
    <location>
        <begin position="446"/>
        <end position="458"/>
    </location>
</feature>
<dbReference type="Proteomes" id="UP000256964">
    <property type="component" value="Unassembled WGS sequence"/>
</dbReference>
<accession>A0A371DKQ5</accession>
<keyword evidence="3" id="KW-1185">Reference proteome</keyword>
<name>A0A371DKQ5_9APHY</name>
<evidence type="ECO:0000256" key="1">
    <source>
        <dbReference type="SAM" id="MobiDB-lite"/>
    </source>
</evidence>
<evidence type="ECO:0000313" key="2">
    <source>
        <dbReference type="EMBL" id="RDX53124.1"/>
    </source>
</evidence>
<feature type="compositionally biased region" description="Low complexity" evidence="1">
    <location>
        <begin position="42"/>
        <end position="53"/>
    </location>
</feature>
<feature type="compositionally biased region" description="Polar residues" evidence="1">
    <location>
        <begin position="319"/>
        <end position="332"/>
    </location>
</feature>
<organism evidence="2 3">
    <name type="scientific">Lentinus brumalis</name>
    <dbReference type="NCBI Taxonomy" id="2498619"/>
    <lineage>
        <taxon>Eukaryota</taxon>
        <taxon>Fungi</taxon>
        <taxon>Dikarya</taxon>
        <taxon>Basidiomycota</taxon>
        <taxon>Agaricomycotina</taxon>
        <taxon>Agaricomycetes</taxon>
        <taxon>Polyporales</taxon>
        <taxon>Polyporaceae</taxon>
        <taxon>Lentinus</taxon>
    </lineage>
</organism>
<dbReference type="AlphaFoldDB" id="A0A371DKQ5"/>
<evidence type="ECO:0000313" key="3">
    <source>
        <dbReference type="Proteomes" id="UP000256964"/>
    </source>
</evidence>
<feature type="compositionally biased region" description="Low complexity" evidence="1">
    <location>
        <begin position="232"/>
        <end position="243"/>
    </location>
</feature>
<protein>
    <submittedName>
        <fullName evidence="2">Uncharacterized protein</fullName>
    </submittedName>
</protein>
<feature type="region of interest" description="Disordered" evidence="1">
    <location>
        <begin position="1"/>
        <end position="253"/>
    </location>
</feature>
<proteinExistence type="predicted"/>
<feature type="compositionally biased region" description="Low complexity" evidence="1">
    <location>
        <begin position="153"/>
        <end position="162"/>
    </location>
</feature>
<feature type="compositionally biased region" description="Pro residues" evidence="1">
    <location>
        <begin position="221"/>
        <end position="231"/>
    </location>
</feature>
<reference evidence="2 3" key="1">
    <citation type="journal article" date="2018" name="Biotechnol. Biofuels">
        <title>Integrative visual omics of the white-rot fungus Polyporus brumalis exposes the biotechnological potential of its oxidative enzymes for delignifying raw plant biomass.</title>
        <authorList>
            <person name="Miyauchi S."/>
            <person name="Rancon A."/>
            <person name="Drula E."/>
            <person name="Hage H."/>
            <person name="Chaduli D."/>
            <person name="Favel A."/>
            <person name="Grisel S."/>
            <person name="Henrissat B."/>
            <person name="Herpoel-Gimbert I."/>
            <person name="Ruiz-Duenas F.J."/>
            <person name="Chevret D."/>
            <person name="Hainaut M."/>
            <person name="Lin J."/>
            <person name="Wang M."/>
            <person name="Pangilinan J."/>
            <person name="Lipzen A."/>
            <person name="Lesage-Meessen L."/>
            <person name="Navarro D."/>
            <person name="Riley R."/>
            <person name="Grigoriev I.V."/>
            <person name="Zhou S."/>
            <person name="Raouche S."/>
            <person name="Rosso M.N."/>
        </authorList>
    </citation>
    <scope>NUCLEOTIDE SEQUENCE [LARGE SCALE GENOMIC DNA]</scope>
    <source>
        <strain evidence="2 3">BRFM 1820</strain>
    </source>
</reference>
<feature type="region of interest" description="Disordered" evidence="1">
    <location>
        <begin position="429"/>
        <end position="560"/>
    </location>
</feature>
<feature type="compositionally biased region" description="Acidic residues" evidence="1">
    <location>
        <begin position="479"/>
        <end position="493"/>
    </location>
</feature>
<feature type="compositionally biased region" description="Polar residues" evidence="1">
    <location>
        <begin position="54"/>
        <end position="67"/>
    </location>
</feature>
<sequence>MVQEHRHTHGCWASAQSQPPPLPLTTTTTVMSASPVPQPVDPASSSPSKGASKTNASAPRSSTISTAKSKKDVPKAVAATMTAPAKTSNREDMKKVSRRASKPIINWFQRKLAGTRTRRQSDAPRYGASSPRGKEKQHRRISVPAPPPLSIQSRTRSNTTGSRRNRSRSLRGTISLNETDDGNSRSYDSDSDDGSQSSVDRESLYSPTSQFEADEDASVRPLPPSSPPSPSPSRDSSSYLSHSRTFRSVTASTKPTTLLSVDLTGGMAHIAQAPPTPTTPGHRLPPHIRTHSSGPSAGSITFSAFPPPSPTSPSRPSSGNSGAQLSAPQYTTHHPRNNPRPSSPPPDDASVLTLASSAFGLPGVRNGVSALALSGRASMADDSISQWSNAVGLTDSTSHFMGELDEGVEGERYYDQDVAASMRALRPRSSRRGSWDSTVSGWSANVPGSAVGAPSPGGLRSKSMWTSGSYRTGGLSTEDALEDAFPESEEQQEVDAQAHKAEGASTTSHVHDSPSSATPEGETRSSATDPSEDSTEDAKTPPAPALDIQSSVLTAPRPKADVSADIASIVTLPGSKAASEVLSPDQASAADHTSRASTPTKAEPGPVELEAAAASLSLEDAKHAEDAEAIEEDYMSSMQSGPLSPASTTHTEYLSAPSTPAAV</sequence>
<feature type="region of interest" description="Disordered" evidence="1">
    <location>
        <begin position="620"/>
        <end position="663"/>
    </location>
</feature>
<gene>
    <name evidence="2" type="ORF">OH76DRAFT_1399731</name>
</gene>
<feature type="compositionally biased region" description="Polar residues" evidence="1">
    <location>
        <begin position="636"/>
        <end position="663"/>
    </location>
</feature>
<dbReference type="EMBL" id="KZ857388">
    <property type="protein sequence ID" value="RDX53124.1"/>
    <property type="molecule type" value="Genomic_DNA"/>
</dbReference>